<dbReference type="PIRSF" id="PIRSF029792">
    <property type="entry name" value="Pro_racemase"/>
    <property type="match status" value="1"/>
</dbReference>
<reference evidence="4" key="1">
    <citation type="journal article" date="2023" name="Commun. Biol.">
        <title>Genome analysis of Parmales, the sister group of diatoms, reveals the evolutionary specialization of diatoms from phago-mixotrophs to photoautotrophs.</title>
        <authorList>
            <person name="Ban H."/>
            <person name="Sato S."/>
            <person name="Yoshikawa S."/>
            <person name="Yamada K."/>
            <person name="Nakamura Y."/>
            <person name="Ichinomiya M."/>
            <person name="Sato N."/>
            <person name="Blanc-Mathieu R."/>
            <person name="Endo H."/>
            <person name="Kuwata A."/>
            <person name="Ogata H."/>
        </authorList>
    </citation>
    <scope>NUCLEOTIDE SEQUENCE [LARGE SCALE GENOMIC DNA]</scope>
    <source>
        <strain evidence="4">NIES 3701</strain>
    </source>
</reference>
<comment type="caution">
    <text evidence="3">The sequence shown here is derived from an EMBL/GenBank/DDBJ whole genome shotgun (WGS) entry which is preliminary data.</text>
</comment>
<dbReference type="OrthoDB" id="6409228at2759"/>
<dbReference type="EMBL" id="BRXY01000364">
    <property type="protein sequence ID" value="GMH89943.1"/>
    <property type="molecule type" value="Genomic_DNA"/>
</dbReference>
<dbReference type="Gene3D" id="3.10.310.10">
    <property type="entry name" value="Diaminopimelate Epimerase, Chain A, domain 1"/>
    <property type="match status" value="2"/>
</dbReference>
<keyword evidence="4" id="KW-1185">Reference proteome</keyword>
<comment type="similarity">
    <text evidence="1">Belongs to the proline racemase family.</text>
</comment>
<feature type="active site" description="Proton donor" evidence="2">
    <location>
        <position position="270"/>
    </location>
</feature>
<dbReference type="InterPro" id="IPR008794">
    <property type="entry name" value="Pro_racemase_fam"/>
</dbReference>
<dbReference type="PANTHER" id="PTHR33442:SF5">
    <property type="entry name" value="BIFUNCTIONAL TRANS-3-HYDROXY-L-PROLINE DEHYDRATASE_2-EPIMERASE"/>
    <property type="match status" value="1"/>
</dbReference>
<dbReference type="AlphaFoldDB" id="A0A9W7ESG4"/>
<gene>
    <name evidence="3" type="ORF">TrST_g13447</name>
</gene>
<sequence length="354" mass="38809">MSLSLQTIDLHCGGEPARIVTAGLPPIPGPTMLSKRTYFMSNLDYIRKILLLEPRGYPCQNADFIVDSCSTDCVYGVIVAEQNKVYPSMSGHNCICVATALVESGMVEMEYPFTTFKLDFPAGPVDIKCECENGKVLSVTLTNVPSFIRPADTSLLITVPSLPLPVPCSVAFGGMFYCIVNASELNIILKPENGRIITQIGERIKVACKEQHPVNHPSFDYPGCDILVFYSDFIKTNEGCTVSNTVVMSNNKLEWGRPETHTAMLDRSPCGTGTCALLAYFHGKGEIKVGGKLRNRSIVGSEFIGEIVEEGVDIDGVEGIRATIKGRAWITQYCRVVRDESDPFQEGFKVGDIW</sequence>
<dbReference type="Pfam" id="PF05544">
    <property type="entry name" value="Pro_racemase"/>
    <property type="match status" value="1"/>
</dbReference>
<dbReference type="PANTHER" id="PTHR33442">
    <property type="entry name" value="TRANS-3-HYDROXY-L-PROLINE DEHYDRATASE"/>
    <property type="match status" value="1"/>
</dbReference>
<evidence type="ECO:0000313" key="3">
    <source>
        <dbReference type="EMBL" id="GMH89943.1"/>
    </source>
</evidence>
<evidence type="ECO:0000313" key="4">
    <source>
        <dbReference type="Proteomes" id="UP001165085"/>
    </source>
</evidence>
<dbReference type="Proteomes" id="UP001165085">
    <property type="component" value="Unassembled WGS sequence"/>
</dbReference>
<evidence type="ECO:0008006" key="5">
    <source>
        <dbReference type="Google" id="ProtNLM"/>
    </source>
</evidence>
<dbReference type="SFLD" id="SFLDS00028">
    <property type="entry name" value="Proline_Racemase"/>
    <property type="match status" value="1"/>
</dbReference>
<feature type="active site" description="Proton acceptor" evidence="2">
    <location>
        <position position="90"/>
    </location>
</feature>
<protein>
    <recommendedName>
        <fullName evidence="5">Proline racemase</fullName>
    </recommendedName>
</protein>
<dbReference type="SUPFAM" id="SSF54506">
    <property type="entry name" value="Diaminopimelate epimerase-like"/>
    <property type="match status" value="1"/>
</dbReference>
<dbReference type="GO" id="GO:0047580">
    <property type="term" value="F:4-hydroxyproline epimerase activity"/>
    <property type="evidence" value="ECO:0007669"/>
    <property type="project" value="TreeGrafter"/>
</dbReference>
<evidence type="ECO:0000256" key="1">
    <source>
        <dbReference type="ARBA" id="ARBA00007529"/>
    </source>
</evidence>
<organism evidence="3 4">
    <name type="scientific">Triparma strigata</name>
    <dbReference type="NCBI Taxonomy" id="1606541"/>
    <lineage>
        <taxon>Eukaryota</taxon>
        <taxon>Sar</taxon>
        <taxon>Stramenopiles</taxon>
        <taxon>Ochrophyta</taxon>
        <taxon>Bolidophyceae</taxon>
        <taxon>Parmales</taxon>
        <taxon>Triparmaceae</taxon>
        <taxon>Triparma</taxon>
    </lineage>
</organism>
<evidence type="ECO:0000256" key="2">
    <source>
        <dbReference type="PIRSR" id="PIRSR029792-1"/>
    </source>
</evidence>
<name>A0A9W7ESG4_9STRA</name>
<proteinExistence type="inferred from homology"/>
<accession>A0A9W7ESG4</accession>